<evidence type="ECO:0000313" key="4">
    <source>
        <dbReference type="Proteomes" id="UP000094412"/>
    </source>
</evidence>
<name>A0A1C2EB32_9HYPH</name>
<dbReference type="EMBL" id="MDEO01000022">
    <property type="protein sequence ID" value="OCX24184.1"/>
    <property type="molecule type" value="Genomic_DNA"/>
</dbReference>
<dbReference type="OrthoDB" id="8099241at2"/>
<gene>
    <name evidence="3" type="ORF">QV13_02690</name>
</gene>
<comment type="caution">
    <text evidence="3">The sequence shown here is derived from an EMBL/GenBank/DDBJ whole genome shotgun (WGS) entry which is preliminary data.</text>
</comment>
<evidence type="ECO:0000256" key="2">
    <source>
        <dbReference type="SAM" id="Phobius"/>
    </source>
</evidence>
<dbReference type="RefSeq" id="WP_024926189.1">
    <property type="nucleotide sequence ID" value="NZ_MDEO01000022.1"/>
</dbReference>
<organism evidence="3 4">
    <name type="scientific">Mesorhizobium hungaricum</name>
    <dbReference type="NCBI Taxonomy" id="1566387"/>
    <lineage>
        <taxon>Bacteria</taxon>
        <taxon>Pseudomonadati</taxon>
        <taxon>Pseudomonadota</taxon>
        <taxon>Alphaproteobacteria</taxon>
        <taxon>Hyphomicrobiales</taxon>
        <taxon>Phyllobacteriaceae</taxon>
        <taxon>Mesorhizobium</taxon>
    </lineage>
</organism>
<dbReference type="STRING" id="1566387.QV13_02690"/>
<proteinExistence type="predicted"/>
<evidence type="ECO:0000313" key="3">
    <source>
        <dbReference type="EMBL" id="OCX24184.1"/>
    </source>
</evidence>
<feature type="transmembrane region" description="Helical" evidence="2">
    <location>
        <begin position="163"/>
        <end position="182"/>
    </location>
</feature>
<accession>A0A1C2EB32</accession>
<reference evidence="3 4" key="1">
    <citation type="submission" date="2016-08" db="EMBL/GenBank/DDBJ databases">
        <title>Whole genome sequence of Mesorhizobium sp. strain UASWS1009 isolated from industrial sewage.</title>
        <authorList>
            <person name="Crovadore J."/>
            <person name="Calmin G."/>
            <person name="Chablais R."/>
            <person name="Cochard B."/>
            <person name="Lefort F."/>
        </authorList>
    </citation>
    <scope>NUCLEOTIDE SEQUENCE [LARGE SCALE GENOMIC DNA]</scope>
    <source>
        <strain evidence="3 4">UASWS1009</strain>
    </source>
</reference>
<keyword evidence="2" id="KW-0812">Transmembrane</keyword>
<keyword evidence="2" id="KW-0472">Membrane</keyword>
<dbReference type="AlphaFoldDB" id="A0A1C2EB32"/>
<keyword evidence="4" id="KW-1185">Reference proteome</keyword>
<protein>
    <submittedName>
        <fullName evidence="3">Uncharacterized protein</fullName>
    </submittedName>
</protein>
<sequence>MRAFFLLIIAVGIALGLIYPWAVRNFSGDAIGTWSVYENGRFKPVSVPLKADNGPVRMLVDLTTNADRINAFDRTVLTLTAAVGGRTVLAKTLHFSGNPTPREQSPQLTDKIFREEVGPFDVEKPGVYVFTIGPGDADNIQIKSVSLNLRAGAAVPDERGSQIGFGMIGVGIVGLMLAIRLGGPRRPNDPDMPPKPRWGRAGSSA</sequence>
<feature type="region of interest" description="Disordered" evidence="1">
    <location>
        <begin position="184"/>
        <end position="205"/>
    </location>
</feature>
<evidence type="ECO:0000256" key="1">
    <source>
        <dbReference type="SAM" id="MobiDB-lite"/>
    </source>
</evidence>
<keyword evidence="2" id="KW-1133">Transmembrane helix</keyword>
<dbReference type="Proteomes" id="UP000094412">
    <property type="component" value="Unassembled WGS sequence"/>
</dbReference>